<dbReference type="InterPro" id="IPR000253">
    <property type="entry name" value="FHA_dom"/>
</dbReference>
<evidence type="ECO:0000256" key="1">
    <source>
        <dbReference type="ARBA" id="ARBA00022553"/>
    </source>
</evidence>
<keyword evidence="1" id="KW-0597">Phosphoprotein</keyword>
<dbReference type="SMART" id="SM00240">
    <property type="entry name" value="FHA"/>
    <property type="match status" value="1"/>
</dbReference>
<accession>A0ABP9WDL8</accession>
<organism evidence="4 5">
    <name type="scientific">Demequina sediminis</name>
    <dbReference type="NCBI Taxonomy" id="1930058"/>
    <lineage>
        <taxon>Bacteria</taxon>
        <taxon>Bacillati</taxon>
        <taxon>Actinomycetota</taxon>
        <taxon>Actinomycetes</taxon>
        <taxon>Micrococcales</taxon>
        <taxon>Demequinaceae</taxon>
        <taxon>Demequina</taxon>
    </lineage>
</organism>
<evidence type="ECO:0000259" key="3">
    <source>
        <dbReference type="PROSITE" id="PS50006"/>
    </source>
</evidence>
<dbReference type="InterPro" id="IPR050923">
    <property type="entry name" value="Cell_Proc_Reg/RNA_Proc"/>
</dbReference>
<dbReference type="InterPro" id="IPR008984">
    <property type="entry name" value="SMAD_FHA_dom_sf"/>
</dbReference>
<name>A0ABP9WDL8_9MICO</name>
<gene>
    <name evidence="4" type="ORF">Lsed01_00344</name>
</gene>
<dbReference type="EMBL" id="BAABRR010000001">
    <property type="protein sequence ID" value="GAA5517927.1"/>
    <property type="molecule type" value="Genomic_DNA"/>
</dbReference>
<dbReference type="PROSITE" id="PS50006">
    <property type="entry name" value="FHA_DOMAIN"/>
    <property type="match status" value="1"/>
</dbReference>
<feature type="domain" description="FHA" evidence="3">
    <location>
        <begin position="65"/>
        <end position="114"/>
    </location>
</feature>
<sequence>MTYDESPVERTMSLDSATHVDEGAPHRLGPQDQAAVESLGPDHALLIVHHGPNMGARFLLDVDVTTVGRSVKSDIFLDDVTVSREHAQFLRRGHEFAVRDQGSLNGTYVNRENITERVLAAGDEVQIGKYRLTFHPGSQA</sequence>
<reference evidence="4 5" key="1">
    <citation type="submission" date="2024-02" db="EMBL/GenBank/DDBJ databases">
        <title>Lysinimicrobium sediminis NBRC 112286.</title>
        <authorList>
            <person name="Ichikawa N."/>
            <person name="Katano-Makiyama Y."/>
            <person name="Hidaka K."/>
        </authorList>
    </citation>
    <scope>NUCLEOTIDE SEQUENCE [LARGE SCALE GENOMIC DNA]</scope>
    <source>
        <strain evidence="4 5">NBRC 112286</strain>
    </source>
</reference>
<dbReference type="PANTHER" id="PTHR23308">
    <property type="entry name" value="NUCLEAR INHIBITOR OF PROTEIN PHOSPHATASE-1"/>
    <property type="match status" value="1"/>
</dbReference>
<evidence type="ECO:0000313" key="5">
    <source>
        <dbReference type="Proteomes" id="UP001426770"/>
    </source>
</evidence>
<comment type="caution">
    <text evidence="4">The sequence shown here is derived from an EMBL/GenBank/DDBJ whole genome shotgun (WGS) entry which is preliminary data.</text>
</comment>
<proteinExistence type="predicted"/>
<feature type="region of interest" description="Disordered" evidence="2">
    <location>
        <begin position="1"/>
        <end position="25"/>
    </location>
</feature>
<evidence type="ECO:0000256" key="2">
    <source>
        <dbReference type="SAM" id="MobiDB-lite"/>
    </source>
</evidence>
<dbReference type="Proteomes" id="UP001426770">
    <property type="component" value="Unassembled WGS sequence"/>
</dbReference>
<keyword evidence="5" id="KW-1185">Reference proteome</keyword>
<protein>
    <submittedName>
        <fullName evidence="4">Uncharacterized protein Mb1858</fullName>
    </submittedName>
</protein>
<dbReference type="Pfam" id="PF00498">
    <property type="entry name" value="FHA"/>
    <property type="match status" value="1"/>
</dbReference>
<dbReference type="SUPFAM" id="SSF49879">
    <property type="entry name" value="SMAD/FHA domain"/>
    <property type="match status" value="1"/>
</dbReference>
<dbReference type="RefSeq" id="WP_425557941.1">
    <property type="nucleotide sequence ID" value="NZ_AP027736.1"/>
</dbReference>
<evidence type="ECO:0000313" key="4">
    <source>
        <dbReference type="EMBL" id="GAA5517927.1"/>
    </source>
</evidence>
<dbReference type="Gene3D" id="2.60.200.20">
    <property type="match status" value="1"/>
</dbReference>